<proteinExistence type="predicted"/>
<keyword evidence="1" id="KW-0732">Signal</keyword>
<feature type="signal peptide" evidence="1">
    <location>
        <begin position="1"/>
        <end position="19"/>
    </location>
</feature>
<sequence>MKKIFIALFLAFSINLAFAQTPVIKFAVPGLYPEGVAYHPDNKLFYVGSVTTATIGSVDLNGNYKPVFSDSTLKSTYGLKVDPSKKLLWACVSDANYSKYSEPATLRKLGRLIALDLGTGKKVKDIDLASLVEGKHFINDIVFDAEGNLYATDSFSPVIYIVDKTGKASVFVKSDFFKALDIGLNGIAFNPKGFFIVNNNSQGALYKVDLKNPEKISRVKIKNLFPGSDGMLFDDNGRLVVVQNKSVDKIFRLISNDDWQTAELESATAAEDRYQQPSTLTLVAKQVYILNSKMNELADPVKRPSKEFSIQRAEFKPVK</sequence>
<dbReference type="RefSeq" id="WP_167269753.1">
    <property type="nucleotide sequence ID" value="NZ_JAASQJ010000002.1"/>
</dbReference>
<dbReference type="InterPro" id="IPR011042">
    <property type="entry name" value="6-blade_b-propeller_TolB-like"/>
</dbReference>
<name>A0ABX0UNE2_9BACT</name>
<dbReference type="PANTHER" id="PTHR31460">
    <property type="match status" value="1"/>
</dbReference>
<evidence type="ECO:0000313" key="3">
    <source>
        <dbReference type="Proteomes" id="UP001179181"/>
    </source>
</evidence>
<evidence type="ECO:0000256" key="1">
    <source>
        <dbReference type="SAM" id="SignalP"/>
    </source>
</evidence>
<gene>
    <name evidence="2" type="ORF">FHS68_002140</name>
</gene>
<evidence type="ECO:0000313" key="2">
    <source>
        <dbReference type="EMBL" id="NIJ52970.1"/>
    </source>
</evidence>
<dbReference type="Proteomes" id="UP001179181">
    <property type="component" value="Unassembled WGS sequence"/>
</dbReference>
<dbReference type="InterPro" id="IPR053224">
    <property type="entry name" value="Sensory_adhesion_molecule"/>
</dbReference>
<organism evidence="2 3">
    <name type="scientific">Dyadobacter arcticus</name>
    <dbReference type="NCBI Taxonomy" id="1078754"/>
    <lineage>
        <taxon>Bacteria</taxon>
        <taxon>Pseudomonadati</taxon>
        <taxon>Bacteroidota</taxon>
        <taxon>Cytophagia</taxon>
        <taxon>Cytophagales</taxon>
        <taxon>Spirosomataceae</taxon>
        <taxon>Dyadobacter</taxon>
    </lineage>
</organism>
<keyword evidence="3" id="KW-1185">Reference proteome</keyword>
<reference evidence="2 3" key="1">
    <citation type="submission" date="2020-03" db="EMBL/GenBank/DDBJ databases">
        <title>Genomic Encyclopedia of Type Strains, Phase IV (KMG-IV): sequencing the most valuable type-strain genomes for metagenomic binning, comparative biology and taxonomic classification.</title>
        <authorList>
            <person name="Goeker M."/>
        </authorList>
    </citation>
    <scope>NUCLEOTIDE SEQUENCE [LARGE SCALE GENOMIC DNA]</scope>
    <source>
        <strain evidence="2 3">DSM 102865</strain>
    </source>
</reference>
<comment type="caution">
    <text evidence="2">The sequence shown here is derived from an EMBL/GenBank/DDBJ whole genome shotgun (WGS) entry which is preliminary data.</text>
</comment>
<dbReference type="EMBL" id="JAASQJ010000002">
    <property type="protein sequence ID" value="NIJ52970.1"/>
    <property type="molecule type" value="Genomic_DNA"/>
</dbReference>
<dbReference type="PANTHER" id="PTHR31460:SF3">
    <property type="entry name" value="MESOCENTIN"/>
    <property type="match status" value="1"/>
</dbReference>
<feature type="chain" id="PRO_5045657267" evidence="1">
    <location>
        <begin position="20"/>
        <end position="319"/>
    </location>
</feature>
<accession>A0ABX0UNE2</accession>
<dbReference type="SUPFAM" id="SSF63829">
    <property type="entry name" value="Calcium-dependent phosphotriesterase"/>
    <property type="match status" value="1"/>
</dbReference>
<dbReference type="Gene3D" id="2.120.10.30">
    <property type="entry name" value="TolB, C-terminal domain"/>
    <property type="match status" value="1"/>
</dbReference>
<protein>
    <submittedName>
        <fullName evidence="2">Sugar lactone lactonase YvrE</fullName>
    </submittedName>
</protein>